<comment type="caution">
    <text evidence="1">The sequence shown here is derived from an EMBL/GenBank/DDBJ whole genome shotgun (WGS) entry which is preliminary data.</text>
</comment>
<reference evidence="1" key="1">
    <citation type="journal article" date="2014" name="Front. Microbiol.">
        <title>High frequency of phylogenetically diverse reductive dehalogenase-homologous genes in deep subseafloor sedimentary metagenomes.</title>
        <authorList>
            <person name="Kawai M."/>
            <person name="Futagami T."/>
            <person name="Toyoda A."/>
            <person name="Takaki Y."/>
            <person name="Nishi S."/>
            <person name="Hori S."/>
            <person name="Arai W."/>
            <person name="Tsubouchi T."/>
            <person name="Morono Y."/>
            <person name="Uchiyama I."/>
            <person name="Ito T."/>
            <person name="Fujiyama A."/>
            <person name="Inagaki F."/>
            <person name="Takami H."/>
        </authorList>
    </citation>
    <scope>NUCLEOTIDE SEQUENCE</scope>
    <source>
        <strain evidence="1">Expedition CK06-06</strain>
    </source>
</reference>
<dbReference type="AlphaFoldDB" id="X1UX90"/>
<evidence type="ECO:0000313" key="1">
    <source>
        <dbReference type="EMBL" id="GAJ04496.1"/>
    </source>
</evidence>
<proteinExistence type="predicted"/>
<accession>X1UX90</accession>
<name>X1UX90_9ZZZZ</name>
<dbReference type="EMBL" id="BARW01028982">
    <property type="protein sequence ID" value="GAJ04496.1"/>
    <property type="molecule type" value="Genomic_DNA"/>
</dbReference>
<gene>
    <name evidence="1" type="ORF">S12H4_46663</name>
</gene>
<organism evidence="1">
    <name type="scientific">marine sediment metagenome</name>
    <dbReference type="NCBI Taxonomy" id="412755"/>
    <lineage>
        <taxon>unclassified sequences</taxon>
        <taxon>metagenomes</taxon>
        <taxon>ecological metagenomes</taxon>
    </lineage>
</organism>
<sequence>MKRVCAWCGKVLGDKKGGAKGDITHGICKACEAKYLTLGYRQSGARTLRWVGAETKKEG</sequence>
<protein>
    <submittedName>
        <fullName evidence="1">Uncharacterized protein</fullName>
    </submittedName>
</protein>